<sequence length="185" mass="19997">MSGPPPQYVLLSHSNLVSSSSATSNTVSTLVHPSIQYQFRDDPPISVPHHQTKHVLVMDYDPASPQSLHVQSLSPQLAVTSIKVTEAPGTAAHSEDDEPKNNKMYVVETVAHQQSENRGSSNDDVPTAISLAAFKQRNALLRKALEYPLPSGGFTTTAPPRHMNTIAVSPQHSPSYRSTPLPSTN</sequence>
<reference evidence="2 3" key="1">
    <citation type="submission" date="2014-06" db="EMBL/GenBank/DDBJ databases">
        <title>Evolutionary Origins and Diversification of the Mycorrhizal Mutualists.</title>
        <authorList>
            <consortium name="DOE Joint Genome Institute"/>
            <consortium name="Mycorrhizal Genomics Consortium"/>
            <person name="Kohler A."/>
            <person name="Kuo A."/>
            <person name="Nagy L.G."/>
            <person name="Floudas D."/>
            <person name="Copeland A."/>
            <person name="Barry K.W."/>
            <person name="Cichocki N."/>
            <person name="Veneault-Fourrey C."/>
            <person name="LaButti K."/>
            <person name="Lindquist E.A."/>
            <person name="Lipzen A."/>
            <person name="Lundell T."/>
            <person name="Morin E."/>
            <person name="Murat C."/>
            <person name="Riley R."/>
            <person name="Ohm R."/>
            <person name="Sun H."/>
            <person name="Tunlid A."/>
            <person name="Henrissat B."/>
            <person name="Grigoriev I.V."/>
            <person name="Hibbett D.S."/>
            <person name="Martin F."/>
        </authorList>
    </citation>
    <scope>NUCLEOTIDE SEQUENCE [LARGE SCALE GENOMIC DNA]</scope>
    <source>
        <strain evidence="2 3">SS14</strain>
    </source>
</reference>
<feature type="region of interest" description="Disordered" evidence="1">
    <location>
        <begin position="153"/>
        <end position="185"/>
    </location>
</feature>
<dbReference type="Proteomes" id="UP000054279">
    <property type="component" value="Unassembled WGS sequence"/>
</dbReference>
<evidence type="ECO:0000256" key="1">
    <source>
        <dbReference type="SAM" id="MobiDB-lite"/>
    </source>
</evidence>
<dbReference type="EMBL" id="KN837113">
    <property type="protein sequence ID" value="KIJ45130.1"/>
    <property type="molecule type" value="Genomic_DNA"/>
</dbReference>
<organism evidence="2 3">
    <name type="scientific">Sphaerobolus stellatus (strain SS14)</name>
    <dbReference type="NCBI Taxonomy" id="990650"/>
    <lineage>
        <taxon>Eukaryota</taxon>
        <taxon>Fungi</taxon>
        <taxon>Dikarya</taxon>
        <taxon>Basidiomycota</taxon>
        <taxon>Agaricomycotina</taxon>
        <taxon>Agaricomycetes</taxon>
        <taxon>Phallomycetidae</taxon>
        <taxon>Geastrales</taxon>
        <taxon>Sphaerobolaceae</taxon>
        <taxon>Sphaerobolus</taxon>
    </lineage>
</organism>
<gene>
    <name evidence="2" type="ORF">M422DRAFT_207357</name>
</gene>
<accession>A0A0C9W0Y8</accession>
<proteinExistence type="predicted"/>
<name>A0A0C9W0Y8_SPHS4</name>
<protein>
    <submittedName>
        <fullName evidence="2">Uncharacterized protein</fullName>
    </submittedName>
</protein>
<keyword evidence="3" id="KW-1185">Reference proteome</keyword>
<evidence type="ECO:0000313" key="3">
    <source>
        <dbReference type="Proteomes" id="UP000054279"/>
    </source>
</evidence>
<dbReference type="HOGENOM" id="CLU_126156_0_0_1"/>
<dbReference type="AlphaFoldDB" id="A0A0C9W0Y8"/>
<evidence type="ECO:0000313" key="2">
    <source>
        <dbReference type="EMBL" id="KIJ45130.1"/>
    </source>
</evidence>
<feature type="compositionally biased region" description="Polar residues" evidence="1">
    <location>
        <begin position="166"/>
        <end position="185"/>
    </location>
</feature>
<dbReference type="OrthoDB" id="3192267at2759"/>